<dbReference type="PROSITE" id="PS01033">
    <property type="entry name" value="GLOBIN"/>
    <property type="match status" value="1"/>
</dbReference>
<proteinExistence type="inferred from homology"/>
<evidence type="ECO:0000256" key="2">
    <source>
        <dbReference type="ARBA" id="ARBA00022617"/>
    </source>
</evidence>
<keyword evidence="10" id="KW-1185">Reference proteome</keyword>
<evidence type="ECO:0000256" key="5">
    <source>
        <dbReference type="ARBA" id="ARBA00023004"/>
    </source>
</evidence>
<comment type="similarity">
    <text evidence="6">Belongs to the globin family.</text>
</comment>
<sequence>MVSPVVGIRATSFRAIHKNDFDAKSAVRRHKTAMGNLWVKDRANKQTGMTRRENKLVQTTWNTFCRKHPDFGSLLLLAMFTQHPDYQALFPKFKGRELRQLRDDAKFRAFGQAVGRQLTAIVDSVDDYDALLTVARKNAVEHAHREGVQAEHFEGFFSAALSQMIEGNKSAMKAAAITAWEKFFETLKMITKHAFDEAAKEAENSKRAASSKSAPRDVPPSSTGNPAYTVTSSLASPANATQKATNTKSPLAVKSVIKGAHSERQSFWKSGAKGKGGKKSP</sequence>
<keyword evidence="4" id="KW-0479">Metal-binding</keyword>
<dbReference type="PANTHER" id="PTHR47217">
    <property type="entry name" value="GLOBIN-LIKE PROTEIN"/>
    <property type="match status" value="1"/>
</dbReference>
<evidence type="ECO:0000256" key="4">
    <source>
        <dbReference type="ARBA" id="ARBA00022723"/>
    </source>
</evidence>
<keyword evidence="5" id="KW-0408">Iron</keyword>
<dbReference type="InterPro" id="IPR009050">
    <property type="entry name" value="Globin-like_sf"/>
</dbReference>
<accession>A0A9D4T535</accession>
<feature type="region of interest" description="Disordered" evidence="7">
    <location>
        <begin position="201"/>
        <end position="252"/>
    </location>
</feature>
<evidence type="ECO:0000256" key="1">
    <source>
        <dbReference type="ARBA" id="ARBA00022448"/>
    </source>
</evidence>
<dbReference type="GO" id="GO:0019825">
    <property type="term" value="F:oxygen binding"/>
    <property type="evidence" value="ECO:0007669"/>
    <property type="project" value="InterPro"/>
</dbReference>
<dbReference type="InterPro" id="IPR000971">
    <property type="entry name" value="Globin"/>
</dbReference>
<feature type="region of interest" description="Disordered" evidence="7">
    <location>
        <begin position="262"/>
        <end position="281"/>
    </location>
</feature>
<dbReference type="Proteomes" id="UP000821837">
    <property type="component" value="Chromosome 11"/>
</dbReference>
<keyword evidence="1 6" id="KW-0813">Transport</keyword>
<dbReference type="Gene3D" id="1.10.490.10">
    <property type="entry name" value="Globins"/>
    <property type="match status" value="1"/>
</dbReference>
<evidence type="ECO:0000256" key="7">
    <source>
        <dbReference type="SAM" id="MobiDB-lite"/>
    </source>
</evidence>
<feature type="domain" description="Globin" evidence="8">
    <location>
        <begin position="48"/>
        <end position="196"/>
    </location>
</feature>
<evidence type="ECO:0000313" key="10">
    <source>
        <dbReference type="Proteomes" id="UP000821837"/>
    </source>
</evidence>
<evidence type="ECO:0000259" key="8">
    <source>
        <dbReference type="PROSITE" id="PS01033"/>
    </source>
</evidence>
<dbReference type="SUPFAM" id="SSF46458">
    <property type="entry name" value="Globin-like"/>
    <property type="match status" value="1"/>
</dbReference>
<dbReference type="PANTHER" id="PTHR47217:SF1">
    <property type="entry name" value="GLOBIN-LIKE PROTEIN"/>
    <property type="match status" value="1"/>
</dbReference>
<dbReference type="VEuPathDB" id="VectorBase:RSAN_034621"/>
<dbReference type="Pfam" id="PF00042">
    <property type="entry name" value="Globin"/>
    <property type="match status" value="1"/>
</dbReference>
<evidence type="ECO:0000256" key="6">
    <source>
        <dbReference type="RuleBase" id="RU000356"/>
    </source>
</evidence>
<dbReference type="GO" id="GO:0046872">
    <property type="term" value="F:metal ion binding"/>
    <property type="evidence" value="ECO:0007669"/>
    <property type="project" value="UniProtKB-KW"/>
</dbReference>
<feature type="compositionally biased region" description="Polar residues" evidence="7">
    <location>
        <begin position="220"/>
        <end position="249"/>
    </location>
</feature>
<evidence type="ECO:0000256" key="3">
    <source>
        <dbReference type="ARBA" id="ARBA00022621"/>
    </source>
</evidence>
<comment type="caution">
    <text evidence="9">The sequence shown here is derived from an EMBL/GenBank/DDBJ whole genome shotgun (WGS) entry which is preliminary data.</text>
</comment>
<dbReference type="AlphaFoldDB" id="A0A9D4T535"/>
<dbReference type="InterPro" id="IPR012292">
    <property type="entry name" value="Globin/Proto"/>
</dbReference>
<evidence type="ECO:0000313" key="9">
    <source>
        <dbReference type="EMBL" id="KAH7973321.1"/>
    </source>
</evidence>
<name>A0A9D4T535_RHISA</name>
<gene>
    <name evidence="9" type="ORF">HPB52_024129</name>
</gene>
<dbReference type="EMBL" id="JABSTV010001247">
    <property type="protein sequence ID" value="KAH7973321.1"/>
    <property type="molecule type" value="Genomic_DNA"/>
</dbReference>
<organism evidence="9 10">
    <name type="scientific">Rhipicephalus sanguineus</name>
    <name type="common">Brown dog tick</name>
    <name type="synonym">Ixodes sanguineus</name>
    <dbReference type="NCBI Taxonomy" id="34632"/>
    <lineage>
        <taxon>Eukaryota</taxon>
        <taxon>Metazoa</taxon>
        <taxon>Ecdysozoa</taxon>
        <taxon>Arthropoda</taxon>
        <taxon>Chelicerata</taxon>
        <taxon>Arachnida</taxon>
        <taxon>Acari</taxon>
        <taxon>Parasitiformes</taxon>
        <taxon>Ixodida</taxon>
        <taxon>Ixodoidea</taxon>
        <taxon>Ixodidae</taxon>
        <taxon>Rhipicephalinae</taxon>
        <taxon>Rhipicephalus</taxon>
        <taxon>Rhipicephalus</taxon>
    </lineage>
</organism>
<dbReference type="CDD" id="cd01040">
    <property type="entry name" value="Mb-like"/>
    <property type="match status" value="1"/>
</dbReference>
<dbReference type="GO" id="GO:0020037">
    <property type="term" value="F:heme binding"/>
    <property type="evidence" value="ECO:0007669"/>
    <property type="project" value="InterPro"/>
</dbReference>
<dbReference type="GO" id="GO:0005344">
    <property type="term" value="F:oxygen carrier activity"/>
    <property type="evidence" value="ECO:0007669"/>
    <property type="project" value="UniProtKB-KW"/>
</dbReference>
<dbReference type="InterPro" id="IPR044399">
    <property type="entry name" value="Mb-like_M"/>
</dbReference>
<keyword evidence="2 6" id="KW-0349">Heme</keyword>
<protein>
    <recommendedName>
        <fullName evidence="8">Globin domain-containing protein</fullName>
    </recommendedName>
</protein>
<reference evidence="9" key="2">
    <citation type="submission" date="2021-09" db="EMBL/GenBank/DDBJ databases">
        <authorList>
            <person name="Jia N."/>
            <person name="Wang J."/>
            <person name="Shi W."/>
            <person name="Du L."/>
            <person name="Sun Y."/>
            <person name="Zhan W."/>
            <person name="Jiang J."/>
            <person name="Wang Q."/>
            <person name="Zhang B."/>
            <person name="Ji P."/>
            <person name="Sakyi L.B."/>
            <person name="Cui X."/>
            <person name="Yuan T."/>
            <person name="Jiang B."/>
            <person name="Yang W."/>
            <person name="Lam T.T.-Y."/>
            <person name="Chang Q."/>
            <person name="Ding S."/>
            <person name="Wang X."/>
            <person name="Zhu J."/>
            <person name="Ruan X."/>
            <person name="Zhao L."/>
            <person name="Wei J."/>
            <person name="Que T."/>
            <person name="Du C."/>
            <person name="Cheng J."/>
            <person name="Dai P."/>
            <person name="Han X."/>
            <person name="Huang E."/>
            <person name="Gao Y."/>
            <person name="Liu J."/>
            <person name="Shao H."/>
            <person name="Ye R."/>
            <person name="Li L."/>
            <person name="Wei W."/>
            <person name="Wang X."/>
            <person name="Wang C."/>
            <person name="Huo Q."/>
            <person name="Li W."/>
            <person name="Guo W."/>
            <person name="Chen H."/>
            <person name="Chen S."/>
            <person name="Zhou L."/>
            <person name="Zhou L."/>
            <person name="Ni X."/>
            <person name="Tian J."/>
            <person name="Zhou Y."/>
            <person name="Sheng Y."/>
            <person name="Liu T."/>
            <person name="Pan Y."/>
            <person name="Xia L."/>
            <person name="Li J."/>
            <person name="Zhao F."/>
            <person name="Cao W."/>
        </authorList>
    </citation>
    <scope>NUCLEOTIDE SEQUENCE</scope>
    <source>
        <strain evidence="9">Rsan-2018</strain>
        <tissue evidence="9">Larvae</tissue>
    </source>
</reference>
<reference evidence="9" key="1">
    <citation type="journal article" date="2020" name="Cell">
        <title>Large-Scale Comparative Analyses of Tick Genomes Elucidate Their Genetic Diversity and Vector Capacities.</title>
        <authorList>
            <consortium name="Tick Genome and Microbiome Consortium (TIGMIC)"/>
            <person name="Jia N."/>
            <person name="Wang J."/>
            <person name="Shi W."/>
            <person name="Du L."/>
            <person name="Sun Y."/>
            <person name="Zhan W."/>
            <person name="Jiang J.F."/>
            <person name="Wang Q."/>
            <person name="Zhang B."/>
            <person name="Ji P."/>
            <person name="Bell-Sakyi L."/>
            <person name="Cui X.M."/>
            <person name="Yuan T.T."/>
            <person name="Jiang B.G."/>
            <person name="Yang W.F."/>
            <person name="Lam T.T."/>
            <person name="Chang Q.C."/>
            <person name="Ding S.J."/>
            <person name="Wang X.J."/>
            <person name="Zhu J.G."/>
            <person name="Ruan X.D."/>
            <person name="Zhao L."/>
            <person name="Wei J.T."/>
            <person name="Ye R.Z."/>
            <person name="Que T.C."/>
            <person name="Du C.H."/>
            <person name="Zhou Y.H."/>
            <person name="Cheng J.X."/>
            <person name="Dai P.F."/>
            <person name="Guo W.B."/>
            <person name="Han X.H."/>
            <person name="Huang E.J."/>
            <person name="Li L.F."/>
            <person name="Wei W."/>
            <person name="Gao Y.C."/>
            <person name="Liu J.Z."/>
            <person name="Shao H.Z."/>
            <person name="Wang X."/>
            <person name="Wang C.C."/>
            <person name="Yang T.C."/>
            <person name="Huo Q.B."/>
            <person name="Li W."/>
            <person name="Chen H.Y."/>
            <person name="Chen S.E."/>
            <person name="Zhou L.G."/>
            <person name="Ni X.B."/>
            <person name="Tian J.H."/>
            <person name="Sheng Y."/>
            <person name="Liu T."/>
            <person name="Pan Y.S."/>
            <person name="Xia L.Y."/>
            <person name="Li J."/>
            <person name="Zhao F."/>
            <person name="Cao W.C."/>
        </authorList>
    </citation>
    <scope>NUCLEOTIDE SEQUENCE</scope>
    <source>
        <strain evidence="9">Rsan-2018</strain>
    </source>
</reference>
<keyword evidence="3 6" id="KW-0561">Oxygen transport</keyword>